<gene>
    <name evidence="1" type="ORF">ILEXP_LOCUS27811</name>
</gene>
<dbReference type="AlphaFoldDB" id="A0ABC8SQH0"/>
<name>A0ABC8SQH0_9AQUA</name>
<reference evidence="1 2" key="1">
    <citation type="submission" date="2024-02" db="EMBL/GenBank/DDBJ databases">
        <authorList>
            <person name="Vignale AGUSTIN F."/>
            <person name="Sosa J E."/>
            <person name="Modenutti C."/>
        </authorList>
    </citation>
    <scope>NUCLEOTIDE SEQUENCE [LARGE SCALE GENOMIC DNA]</scope>
</reference>
<protein>
    <submittedName>
        <fullName evidence="1">Uncharacterized protein</fullName>
    </submittedName>
</protein>
<evidence type="ECO:0000313" key="2">
    <source>
        <dbReference type="Proteomes" id="UP001642360"/>
    </source>
</evidence>
<keyword evidence="2" id="KW-1185">Reference proteome</keyword>
<dbReference type="EMBL" id="CAUOFW020003303">
    <property type="protein sequence ID" value="CAK9159128.1"/>
    <property type="molecule type" value="Genomic_DNA"/>
</dbReference>
<comment type="caution">
    <text evidence="1">The sequence shown here is derived from an EMBL/GenBank/DDBJ whole genome shotgun (WGS) entry which is preliminary data.</text>
</comment>
<sequence>MVRRHLRATEALRVRLRRFMRDWMRAEAVARELSPRERSVERGCTGVQSQEDIGQASVTEKLHRQTPIGVVEGRVPWAPLVRGRTEYKGGTEGEATGIMGVVEHGGGTDSIGGQAPIGTFEAGAPGILELGSTSALYQGTMGNLKRVGSQSGRADCGSNPMLLSVRQELTVVREASIGTGHNQAGTQAVLMGTRRSQVASHVVGSLSLGEVKYGGGGR</sequence>
<evidence type="ECO:0000313" key="1">
    <source>
        <dbReference type="EMBL" id="CAK9159128.1"/>
    </source>
</evidence>
<accession>A0ABC8SQH0</accession>
<proteinExistence type="predicted"/>
<organism evidence="1 2">
    <name type="scientific">Ilex paraguariensis</name>
    <name type="common">yerba mate</name>
    <dbReference type="NCBI Taxonomy" id="185542"/>
    <lineage>
        <taxon>Eukaryota</taxon>
        <taxon>Viridiplantae</taxon>
        <taxon>Streptophyta</taxon>
        <taxon>Embryophyta</taxon>
        <taxon>Tracheophyta</taxon>
        <taxon>Spermatophyta</taxon>
        <taxon>Magnoliopsida</taxon>
        <taxon>eudicotyledons</taxon>
        <taxon>Gunneridae</taxon>
        <taxon>Pentapetalae</taxon>
        <taxon>asterids</taxon>
        <taxon>campanulids</taxon>
        <taxon>Aquifoliales</taxon>
        <taxon>Aquifoliaceae</taxon>
        <taxon>Ilex</taxon>
    </lineage>
</organism>
<dbReference type="Proteomes" id="UP001642360">
    <property type="component" value="Unassembled WGS sequence"/>
</dbReference>